<proteinExistence type="predicted"/>
<reference evidence="1 2" key="1">
    <citation type="journal article" date="2022" name="New Phytol.">
        <title>Ecological generalism drives hyperdiversity of secondary metabolite gene clusters in xylarialean endophytes.</title>
        <authorList>
            <person name="Franco M.E.E."/>
            <person name="Wisecaver J.H."/>
            <person name="Arnold A.E."/>
            <person name="Ju Y.M."/>
            <person name="Slot J.C."/>
            <person name="Ahrendt S."/>
            <person name="Moore L.P."/>
            <person name="Eastman K.E."/>
            <person name="Scott K."/>
            <person name="Konkel Z."/>
            <person name="Mondo S.J."/>
            <person name="Kuo A."/>
            <person name="Hayes R.D."/>
            <person name="Haridas S."/>
            <person name="Andreopoulos B."/>
            <person name="Riley R."/>
            <person name="LaButti K."/>
            <person name="Pangilinan J."/>
            <person name="Lipzen A."/>
            <person name="Amirebrahimi M."/>
            <person name="Yan J."/>
            <person name="Adam C."/>
            <person name="Keymanesh K."/>
            <person name="Ng V."/>
            <person name="Louie K."/>
            <person name="Northen T."/>
            <person name="Drula E."/>
            <person name="Henrissat B."/>
            <person name="Hsieh H.M."/>
            <person name="Youens-Clark K."/>
            <person name="Lutzoni F."/>
            <person name="Miadlikowska J."/>
            <person name="Eastwood D.C."/>
            <person name="Hamelin R.C."/>
            <person name="Grigoriev I.V."/>
            <person name="U'Ren J.M."/>
        </authorList>
    </citation>
    <scope>NUCLEOTIDE SEQUENCE [LARGE SCALE GENOMIC DNA]</scope>
    <source>
        <strain evidence="1 2">CBS 119005</strain>
    </source>
</reference>
<name>A0ACB9YKB1_9PEZI</name>
<keyword evidence="2" id="KW-1185">Reference proteome</keyword>
<organism evidence="1 2">
    <name type="scientific">Hypoxylon rubiginosum</name>
    <dbReference type="NCBI Taxonomy" id="110542"/>
    <lineage>
        <taxon>Eukaryota</taxon>
        <taxon>Fungi</taxon>
        <taxon>Dikarya</taxon>
        <taxon>Ascomycota</taxon>
        <taxon>Pezizomycotina</taxon>
        <taxon>Sordariomycetes</taxon>
        <taxon>Xylariomycetidae</taxon>
        <taxon>Xylariales</taxon>
        <taxon>Hypoxylaceae</taxon>
        <taxon>Hypoxylon</taxon>
    </lineage>
</organism>
<comment type="caution">
    <text evidence="1">The sequence shown here is derived from an EMBL/GenBank/DDBJ whole genome shotgun (WGS) entry which is preliminary data.</text>
</comment>
<dbReference type="EMBL" id="MU393610">
    <property type="protein sequence ID" value="KAI4859840.1"/>
    <property type="molecule type" value="Genomic_DNA"/>
</dbReference>
<evidence type="ECO:0000313" key="1">
    <source>
        <dbReference type="EMBL" id="KAI4859840.1"/>
    </source>
</evidence>
<dbReference type="Proteomes" id="UP001497700">
    <property type="component" value="Unassembled WGS sequence"/>
</dbReference>
<protein>
    <submittedName>
        <fullName evidence="1">Uncharacterized protein</fullName>
    </submittedName>
</protein>
<sequence>MAEHKTPQGEAIPEQAAIVISTVPPASTVSDSSKTPTKEQQDIKENATIELPPASVADDAIYVATLVDIINAAYNETEADIFKPGYVRTTPQGVEEILRAGELAVASVPAAAASSSPPAGSSGRVPVGCISIKKLGATRAELGMFAVGPAQRGTGLGRDLIAFAERWCRDALGGPGVAVAQLDLLVPTHVEHAFKARLGAWYGRLGYRMVGSRDFALDYPRLAPLLAGPTEYRVFEKTLV</sequence>
<accession>A0ACB9YKB1</accession>
<evidence type="ECO:0000313" key="2">
    <source>
        <dbReference type="Proteomes" id="UP001497700"/>
    </source>
</evidence>
<gene>
    <name evidence="1" type="ORF">F4820DRAFT_138719</name>
</gene>